<sequence length="61" mass="6791">MLSAFLSSPLIVTPWGTDLIVTPCVIEVNPTVGHNFKISYLTTTGIHYEQRRPAITHQTSH</sequence>
<name>A0A068QZ95_9GAMM</name>
<dbReference type="EMBL" id="FO704551">
    <property type="protein sequence ID" value="CDG20006.1"/>
    <property type="molecule type" value="Genomic_DNA"/>
</dbReference>
<evidence type="ECO:0000313" key="2">
    <source>
        <dbReference type="Proteomes" id="UP000032735"/>
    </source>
</evidence>
<proteinExistence type="predicted"/>
<dbReference type="HOGENOM" id="CLU_2921786_0_0_6"/>
<organism evidence="1 2">
    <name type="scientific">Xenorhabdus poinarii G6</name>
    <dbReference type="NCBI Taxonomy" id="1354304"/>
    <lineage>
        <taxon>Bacteria</taxon>
        <taxon>Pseudomonadati</taxon>
        <taxon>Pseudomonadota</taxon>
        <taxon>Gammaproteobacteria</taxon>
        <taxon>Enterobacterales</taxon>
        <taxon>Morganellaceae</taxon>
        <taxon>Xenorhabdus</taxon>
    </lineage>
</organism>
<gene>
    <name evidence="1" type="ORF">XPG1_0351</name>
</gene>
<dbReference type="AlphaFoldDB" id="A0A068QZ95"/>
<dbReference type="KEGG" id="xpo:XPG1_0351"/>
<protein>
    <submittedName>
        <fullName evidence="1">Uncharacterized protein</fullName>
    </submittedName>
</protein>
<reference evidence="1 2" key="1">
    <citation type="submission" date="2013-07" db="EMBL/GenBank/DDBJ databases">
        <authorList>
            <person name="Genoscope - CEA"/>
        </authorList>
    </citation>
    <scope>NUCLEOTIDE SEQUENCE [LARGE SCALE GENOMIC DNA]</scope>
    <source>
        <strain evidence="1 2">G6</strain>
    </source>
</reference>
<evidence type="ECO:0000313" key="1">
    <source>
        <dbReference type="EMBL" id="CDG20006.1"/>
    </source>
</evidence>
<accession>A0A068QZ95</accession>
<dbReference type="Proteomes" id="UP000032735">
    <property type="component" value="Chromosome"/>
</dbReference>
<dbReference type="STRING" id="1354304.XPG1_0351"/>
<keyword evidence="2" id="KW-1185">Reference proteome</keyword>